<organism evidence="2 3">
    <name type="scientific">Candidatus Spyradenecus faecavium</name>
    <dbReference type="NCBI Taxonomy" id="2840947"/>
    <lineage>
        <taxon>Bacteria</taxon>
        <taxon>Pseudomonadati</taxon>
        <taxon>Lentisphaerota</taxon>
        <taxon>Lentisphaeria</taxon>
        <taxon>Lentisphaerales</taxon>
        <taxon>Lentisphaeraceae</taxon>
        <taxon>Lentisphaeraceae incertae sedis</taxon>
        <taxon>Candidatus Spyradenecus</taxon>
    </lineage>
</organism>
<proteinExistence type="predicted"/>
<comment type="caution">
    <text evidence="2">The sequence shown here is derived from an EMBL/GenBank/DDBJ whole genome shotgun (WGS) entry which is preliminary data.</text>
</comment>
<evidence type="ECO:0000313" key="2">
    <source>
        <dbReference type="EMBL" id="HIV09069.1"/>
    </source>
</evidence>
<accession>A0A9D1NN53</accession>
<feature type="domain" description="Transposase IS30-like HTH" evidence="1">
    <location>
        <begin position="14"/>
        <end position="46"/>
    </location>
</feature>
<gene>
    <name evidence="2" type="ORF">IAC79_03005</name>
</gene>
<sequence>MGQDANTPHHRQCRLEDRLIIQNGLDEAHSLNAIAKKIGKHRSAVSLEGVATACRHRKAPSGGRSTTVSIAVPATAVSSEKTTRTA</sequence>
<reference evidence="2" key="1">
    <citation type="submission" date="2020-10" db="EMBL/GenBank/DDBJ databases">
        <authorList>
            <person name="Gilroy R."/>
        </authorList>
    </citation>
    <scope>NUCLEOTIDE SEQUENCE</scope>
    <source>
        <strain evidence="2">35461</strain>
    </source>
</reference>
<dbReference type="Pfam" id="PF13936">
    <property type="entry name" value="HTH_38"/>
    <property type="match status" value="1"/>
</dbReference>
<reference evidence="2" key="2">
    <citation type="journal article" date="2021" name="PeerJ">
        <title>Extensive microbial diversity within the chicken gut microbiome revealed by metagenomics and culture.</title>
        <authorList>
            <person name="Gilroy R."/>
            <person name="Ravi A."/>
            <person name="Getino M."/>
            <person name="Pursley I."/>
            <person name="Horton D.L."/>
            <person name="Alikhan N.F."/>
            <person name="Baker D."/>
            <person name="Gharbi K."/>
            <person name="Hall N."/>
            <person name="Watson M."/>
            <person name="Adriaenssens E.M."/>
            <person name="Foster-Nyarko E."/>
            <person name="Jarju S."/>
            <person name="Secka A."/>
            <person name="Antonio M."/>
            <person name="Oren A."/>
            <person name="Chaudhuri R.R."/>
            <person name="La Ragione R."/>
            <person name="Hildebrand F."/>
            <person name="Pallen M.J."/>
        </authorList>
    </citation>
    <scope>NUCLEOTIDE SEQUENCE</scope>
    <source>
        <strain evidence="2">35461</strain>
    </source>
</reference>
<evidence type="ECO:0000313" key="3">
    <source>
        <dbReference type="Proteomes" id="UP000886845"/>
    </source>
</evidence>
<dbReference type="Proteomes" id="UP000886845">
    <property type="component" value="Unassembled WGS sequence"/>
</dbReference>
<evidence type="ECO:0000259" key="1">
    <source>
        <dbReference type="Pfam" id="PF13936"/>
    </source>
</evidence>
<protein>
    <submittedName>
        <fullName evidence="2">Helix-turn-helix domain-containing protein</fullName>
    </submittedName>
</protein>
<name>A0A9D1NN53_9BACT</name>
<dbReference type="AlphaFoldDB" id="A0A9D1NN53"/>
<dbReference type="InterPro" id="IPR025246">
    <property type="entry name" value="IS30-like_HTH"/>
</dbReference>
<dbReference type="EMBL" id="DVOR01000095">
    <property type="protein sequence ID" value="HIV09069.1"/>
    <property type="molecule type" value="Genomic_DNA"/>
</dbReference>